<reference evidence="2" key="1">
    <citation type="submission" date="2016-08" db="EMBL/GenBank/DDBJ databases">
        <authorList>
            <person name="Varghese N."/>
            <person name="Submissions Spin"/>
        </authorList>
    </citation>
    <scope>NUCLEOTIDE SEQUENCE [LARGE SCALE GENOMIC DNA]</scope>
    <source>
        <strain evidence="2">R-53248</strain>
    </source>
</reference>
<dbReference type="STRING" id="1798182.GA0061081_101328"/>
<keyword evidence="2" id="KW-1185">Reference proteome</keyword>
<evidence type="ECO:0000313" key="2">
    <source>
        <dbReference type="Proteomes" id="UP000199670"/>
    </source>
</evidence>
<evidence type="ECO:0000313" key="1">
    <source>
        <dbReference type="EMBL" id="SCB79720.1"/>
    </source>
</evidence>
<dbReference type="Proteomes" id="UP000199670">
    <property type="component" value="Unassembled WGS sequence"/>
</dbReference>
<proteinExistence type="predicted"/>
<organism evidence="1 2">
    <name type="scientific">Gilliamella bombicola</name>
    <dbReference type="NCBI Taxonomy" id="1798182"/>
    <lineage>
        <taxon>Bacteria</taxon>
        <taxon>Pseudomonadati</taxon>
        <taxon>Pseudomonadota</taxon>
        <taxon>Gammaproteobacteria</taxon>
        <taxon>Orbales</taxon>
        <taxon>Orbaceae</taxon>
        <taxon>Gilliamella</taxon>
    </lineage>
</organism>
<sequence length="402" mass="44204">MGDIVTFVPPSVNQSGVFYSVSLNDLVNTYHYWGDDDGDGQGTNGLTATGNLSVNFADKNNLTVSRSDILDPCKAPYEVRLRTSGGSLTTQYGVPNSSTFGRSSLVVYYISPKQAKVCHARPSLYLGSADYFVSNATRDDSRYAGPSSIWNPEKGFLMQSTTPSSYGLNFPTTGADGLYFDLDIGGVDENQLTWSPVTHEGITAAVHRVRPRSGSFSDRQGNNIQYDAWIHDRSQYVTRVTLNGPKANNSQTGSNNPSRLSVPILPQTFELEGRDSSGNVVVKYGFVLQKWFVDRTIEAARRNHSSWCSSLGYRMPQVRDLTNAVKTGSTPVIGAMPSSTGNYYERRIGGGFFSEWGISGFYNIKTTLYWASDVADLFVDSFDGHIENSRSSFYRHGICVTP</sequence>
<gene>
    <name evidence="1" type="ORF">GA0061081_101328</name>
</gene>
<dbReference type="AlphaFoldDB" id="A0A1C3ZBQ1"/>
<dbReference type="EMBL" id="FMAQ01000001">
    <property type="protein sequence ID" value="SCB79720.1"/>
    <property type="molecule type" value="Genomic_DNA"/>
</dbReference>
<accession>A0A1C3ZBQ1</accession>
<protein>
    <submittedName>
        <fullName evidence="1">Uncharacterized protein</fullName>
    </submittedName>
</protein>
<name>A0A1C3ZBQ1_9GAMM</name>